<feature type="chain" id="PRO_5041995738" description="Secreted protein" evidence="1">
    <location>
        <begin position="25"/>
        <end position="71"/>
    </location>
</feature>
<dbReference type="AlphaFoldDB" id="A0AAE3SDY0"/>
<comment type="caution">
    <text evidence="2">The sequence shown here is derived from an EMBL/GenBank/DDBJ whole genome shotgun (WGS) entry which is preliminary data.</text>
</comment>
<keyword evidence="3" id="KW-1185">Reference proteome</keyword>
<gene>
    <name evidence="2" type="ORF">OM075_04665</name>
</gene>
<dbReference type="EMBL" id="JAPDPJ010000006">
    <property type="protein sequence ID" value="MCW3785745.1"/>
    <property type="molecule type" value="Genomic_DNA"/>
</dbReference>
<name>A0AAE3SDY0_9BACT</name>
<evidence type="ECO:0000313" key="2">
    <source>
        <dbReference type="EMBL" id="MCW3785745.1"/>
    </source>
</evidence>
<dbReference type="RefSeq" id="WP_301189316.1">
    <property type="nucleotide sequence ID" value="NZ_JAPDPJ010000006.1"/>
</dbReference>
<reference evidence="2" key="1">
    <citation type="submission" date="2022-10" db="EMBL/GenBank/DDBJ databases">
        <authorList>
            <person name="Yu W.X."/>
        </authorList>
    </citation>
    <scope>NUCLEOTIDE SEQUENCE</scope>
    <source>
        <strain evidence="2">AAT</strain>
    </source>
</reference>
<protein>
    <recommendedName>
        <fullName evidence="4">Secreted protein</fullName>
    </recommendedName>
</protein>
<evidence type="ECO:0008006" key="4">
    <source>
        <dbReference type="Google" id="ProtNLM"/>
    </source>
</evidence>
<organism evidence="2 3">
    <name type="scientific">Plebeiibacterium sediminum</name>
    <dbReference type="NCBI Taxonomy" id="2992112"/>
    <lineage>
        <taxon>Bacteria</taxon>
        <taxon>Pseudomonadati</taxon>
        <taxon>Bacteroidota</taxon>
        <taxon>Bacteroidia</taxon>
        <taxon>Marinilabiliales</taxon>
        <taxon>Marinilabiliaceae</taxon>
        <taxon>Plebeiibacterium</taxon>
    </lineage>
</organism>
<keyword evidence="1" id="KW-0732">Signal</keyword>
<evidence type="ECO:0000256" key="1">
    <source>
        <dbReference type="SAM" id="SignalP"/>
    </source>
</evidence>
<sequence>MKFSIKKNCLVVSLSVVIVSAMLAIAPINICDINNSDEFNSCETEEHNENNSEISSKNVGLSVGNQFLVRL</sequence>
<accession>A0AAE3SDY0</accession>
<proteinExistence type="predicted"/>
<evidence type="ECO:0000313" key="3">
    <source>
        <dbReference type="Proteomes" id="UP001209229"/>
    </source>
</evidence>
<feature type="signal peptide" evidence="1">
    <location>
        <begin position="1"/>
        <end position="24"/>
    </location>
</feature>
<dbReference type="Proteomes" id="UP001209229">
    <property type="component" value="Unassembled WGS sequence"/>
</dbReference>